<keyword evidence="2" id="KW-0547">Nucleotide-binding</keyword>
<organism evidence="7 8">
    <name type="scientific">Zasmidium cellare</name>
    <name type="common">Wine cellar mold</name>
    <name type="synonym">Racodium cellare</name>
    <dbReference type="NCBI Taxonomy" id="395010"/>
    <lineage>
        <taxon>Eukaryota</taxon>
        <taxon>Fungi</taxon>
        <taxon>Dikarya</taxon>
        <taxon>Ascomycota</taxon>
        <taxon>Pezizomycotina</taxon>
        <taxon>Dothideomycetes</taxon>
        <taxon>Dothideomycetidae</taxon>
        <taxon>Mycosphaerellales</taxon>
        <taxon>Mycosphaerellaceae</taxon>
        <taxon>Zasmidium</taxon>
    </lineage>
</organism>
<evidence type="ECO:0000256" key="3">
    <source>
        <dbReference type="ARBA" id="ARBA00022840"/>
    </source>
</evidence>
<comment type="caution">
    <text evidence="7">The sequence shown here is derived from an EMBL/GenBank/DDBJ whole genome shotgun (WGS) entry which is preliminary data.</text>
</comment>
<keyword evidence="1" id="KW-0418">Kinase</keyword>
<name>A0ABR0EB48_ZASCE</name>
<dbReference type="Proteomes" id="UP001305779">
    <property type="component" value="Unassembled WGS sequence"/>
</dbReference>
<protein>
    <recommendedName>
        <fullName evidence="6">Protein kinase domain-containing protein</fullName>
    </recommendedName>
</protein>
<sequence length="556" mass="62190">MSSTTSPSATNKSASSLSMLLKDSPTTAPSVVEFEVDQKQHDPDPLVISRHFVQALNECDWGHWSNRHFSASFRAKHDNSKSELTWEEQHNLYKGVRARFPKYHMEILSESVDLDEANGRAVVWHFIRITGAPEDTQRDGLGMVKGANDDAAAKSSISRYCHSEHEHEKQPACGWSWTRASTINDSTLSSPSLHKEITFASMGYLKEGTELKSESGKTYLAVSSLGQANVWTGVENTGVGKDDFSKVVVLKAPSEDDEQGTWTQFVHEMIMHELFKEAPHIRKQIDRIAPDKDKESPPVLVLEIFETTLWQARTKRPLSRLEIVAITRSILEALQVIHANGLVYADLKMENVLMNGFDPEAQSHGSCLSIKLGDLGAVMYPASGTAQPIAYRAPEVFFKEEITPAADIWAVGLIYSHLLEARNSFSETGLYDDMNSGSESMDERVQAMRHALANDYDLMHVPYYKDCELPHRDEDHARGNHWENLRKKGMEELDVAFLQRILKANPKERPSAKAILASQWFAGGLLAREFLPVETDGAGDQLLWPDIPEVSDKTSG</sequence>
<dbReference type="PANTHER" id="PTHR24055">
    <property type="entry name" value="MITOGEN-ACTIVATED PROTEIN KINASE"/>
    <property type="match status" value="1"/>
</dbReference>
<dbReference type="Pfam" id="PF00069">
    <property type="entry name" value="Pkinase"/>
    <property type="match status" value="1"/>
</dbReference>
<evidence type="ECO:0000256" key="5">
    <source>
        <dbReference type="ARBA" id="ARBA00048130"/>
    </source>
</evidence>
<dbReference type="EMBL" id="JAXOVC010000008">
    <property type="protein sequence ID" value="KAK4498358.1"/>
    <property type="molecule type" value="Genomic_DNA"/>
</dbReference>
<dbReference type="InterPro" id="IPR000719">
    <property type="entry name" value="Prot_kinase_dom"/>
</dbReference>
<dbReference type="InterPro" id="IPR011009">
    <property type="entry name" value="Kinase-like_dom_sf"/>
</dbReference>
<dbReference type="InterPro" id="IPR050117">
    <property type="entry name" value="MAPK"/>
</dbReference>
<keyword evidence="3" id="KW-0067">ATP-binding</keyword>
<dbReference type="PROSITE" id="PS00108">
    <property type="entry name" value="PROTEIN_KINASE_ST"/>
    <property type="match status" value="1"/>
</dbReference>
<evidence type="ECO:0000256" key="4">
    <source>
        <dbReference type="ARBA" id="ARBA00047919"/>
    </source>
</evidence>
<keyword evidence="1" id="KW-0723">Serine/threonine-protein kinase</keyword>
<dbReference type="Gene3D" id="1.10.510.10">
    <property type="entry name" value="Transferase(Phosphotransferase) domain 1"/>
    <property type="match status" value="1"/>
</dbReference>
<proteinExistence type="predicted"/>
<evidence type="ECO:0000256" key="1">
    <source>
        <dbReference type="ARBA" id="ARBA00022527"/>
    </source>
</evidence>
<comment type="catalytic activity">
    <reaction evidence="5">
        <text>L-seryl-[protein] + ATP = O-phospho-L-seryl-[protein] + ADP + H(+)</text>
        <dbReference type="Rhea" id="RHEA:17989"/>
        <dbReference type="Rhea" id="RHEA-COMP:9863"/>
        <dbReference type="Rhea" id="RHEA-COMP:11604"/>
        <dbReference type="ChEBI" id="CHEBI:15378"/>
        <dbReference type="ChEBI" id="CHEBI:29999"/>
        <dbReference type="ChEBI" id="CHEBI:30616"/>
        <dbReference type="ChEBI" id="CHEBI:83421"/>
        <dbReference type="ChEBI" id="CHEBI:456216"/>
        <dbReference type="EC" id="2.7.11.24"/>
    </reaction>
    <physiologicalReaction direction="left-to-right" evidence="5">
        <dbReference type="Rhea" id="RHEA:17990"/>
    </physiologicalReaction>
</comment>
<dbReference type="PROSITE" id="PS50011">
    <property type="entry name" value="PROTEIN_KINASE_DOM"/>
    <property type="match status" value="1"/>
</dbReference>
<accession>A0ABR0EB48</accession>
<dbReference type="SUPFAM" id="SSF56112">
    <property type="entry name" value="Protein kinase-like (PK-like)"/>
    <property type="match status" value="1"/>
</dbReference>
<evidence type="ECO:0000256" key="2">
    <source>
        <dbReference type="ARBA" id="ARBA00022741"/>
    </source>
</evidence>
<comment type="catalytic activity">
    <reaction evidence="4">
        <text>L-threonyl-[protein] + ATP = O-phospho-L-threonyl-[protein] + ADP + H(+)</text>
        <dbReference type="Rhea" id="RHEA:46608"/>
        <dbReference type="Rhea" id="RHEA-COMP:11060"/>
        <dbReference type="Rhea" id="RHEA-COMP:11605"/>
        <dbReference type="ChEBI" id="CHEBI:15378"/>
        <dbReference type="ChEBI" id="CHEBI:30013"/>
        <dbReference type="ChEBI" id="CHEBI:30616"/>
        <dbReference type="ChEBI" id="CHEBI:61977"/>
        <dbReference type="ChEBI" id="CHEBI:456216"/>
        <dbReference type="EC" id="2.7.11.24"/>
    </reaction>
    <physiologicalReaction direction="left-to-right" evidence="4">
        <dbReference type="Rhea" id="RHEA:46609"/>
    </physiologicalReaction>
</comment>
<reference evidence="7 8" key="1">
    <citation type="journal article" date="2023" name="G3 (Bethesda)">
        <title>A chromosome-level genome assembly of Zasmidium syzygii isolated from banana leaves.</title>
        <authorList>
            <person name="van Westerhoven A.C."/>
            <person name="Mehrabi R."/>
            <person name="Talebi R."/>
            <person name="Steentjes M.B.F."/>
            <person name="Corcolon B."/>
            <person name="Chong P.A."/>
            <person name="Kema G.H.J."/>
            <person name="Seidl M.F."/>
        </authorList>
    </citation>
    <scope>NUCLEOTIDE SEQUENCE [LARGE SCALE GENOMIC DNA]</scope>
    <source>
        <strain evidence="7 8">P124</strain>
    </source>
</reference>
<gene>
    <name evidence="7" type="ORF">PRZ48_011016</name>
</gene>
<evidence type="ECO:0000259" key="6">
    <source>
        <dbReference type="PROSITE" id="PS50011"/>
    </source>
</evidence>
<keyword evidence="8" id="KW-1185">Reference proteome</keyword>
<dbReference type="InterPro" id="IPR008271">
    <property type="entry name" value="Ser/Thr_kinase_AS"/>
</dbReference>
<keyword evidence="1" id="KW-0808">Transferase</keyword>
<evidence type="ECO:0000313" key="7">
    <source>
        <dbReference type="EMBL" id="KAK4498358.1"/>
    </source>
</evidence>
<feature type="domain" description="Protein kinase" evidence="6">
    <location>
        <begin position="219"/>
        <end position="521"/>
    </location>
</feature>
<dbReference type="SMART" id="SM00220">
    <property type="entry name" value="S_TKc"/>
    <property type="match status" value="1"/>
</dbReference>
<evidence type="ECO:0000313" key="8">
    <source>
        <dbReference type="Proteomes" id="UP001305779"/>
    </source>
</evidence>